<accession>A0A3B1BBM7</accession>
<dbReference type="Pfam" id="PF16258">
    <property type="entry name" value="DUF4912"/>
    <property type="match status" value="1"/>
</dbReference>
<dbReference type="AlphaFoldDB" id="A0A3B1BBM7"/>
<evidence type="ECO:0000313" key="2">
    <source>
        <dbReference type="EMBL" id="VAX15609.1"/>
    </source>
</evidence>
<feature type="region of interest" description="Disordered" evidence="1">
    <location>
        <begin position="45"/>
        <end position="120"/>
    </location>
</feature>
<proteinExistence type="predicted"/>
<evidence type="ECO:0008006" key="3">
    <source>
        <dbReference type="Google" id="ProtNLM"/>
    </source>
</evidence>
<dbReference type="EMBL" id="UOGC01000015">
    <property type="protein sequence ID" value="VAX15609.1"/>
    <property type="molecule type" value="Genomic_DNA"/>
</dbReference>
<protein>
    <recommendedName>
        <fullName evidence="3">Rho termination factor N-terminal domain-containing protein</fullName>
    </recommendedName>
</protein>
<organism evidence="2">
    <name type="scientific">hydrothermal vent metagenome</name>
    <dbReference type="NCBI Taxonomy" id="652676"/>
    <lineage>
        <taxon>unclassified sequences</taxon>
        <taxon>metagenomes</taxon>
        <taxon>ecological metagenomes</taxon>
    </lineage>
</organism>
<name>A0A3B1BBM7_9ZZZZ</name>
<feature type="compositionally biased region" description="Low complexity" evidence="1">
    <location>
        <begin position="61"/>
        <end position="82"/>
    </location>
</feature>
<feature type="compositionally biased region" description="Low complexity" evidence="1">
    <location>
        <begin position="99"/>
        <end position="110"/>
    </location>
</feature>
<reference evidence="2" key="1">
    <citation type="submission" date="2018-06" db="EMBL/GenBank/DDBJ databases">
        <authorList>
            <person name="Zhirakovskaya E."/>
        </authorList>
    </citation>
    <scope>NUCLEOTIDE SEQUENCE</scope>
</reference>
<feature type="compositionally biased region" description="Basic residues" evidence="1">
    <location>
        <begin position="48"/>
        <end position="60"/>
    </location>
</feature>
<evidence type="ECO:0000256" key="1">
    <source>
        <dbReference type="SAM" id="MobiDB-lite"/>
    </source>
</evidence>
<sequence length="440" mass="47432">MATRQEELSKLTKDELLKKANRLKAGARASMRKDKIILAIQKAELAKAKNKPATARKKTVTKTAKPAPTAKQKTTKPASSKTVTAKSATPVKKKTSLSAKTVTKTPATKKMSPKAVTSNAVTVDKPTKKPILGTKKRDWSFKNGEGKFFIAEETEDLVTTVTTPAPLPAEQGDNHIIALPRDPRTIYVYWATNSECKKITAKSLGKKEDALLWALRVFDVTGDESLTAGARLLFDLDVSSGSGNKYISMEKAGREYIVCIGLKNKDGDFAAVATSAKVITPVERPSTAKPDSAWQTPDEAFMRLYSLSGGGAKGFSSLGGSELVFPGGAGASEAVSSFGASEEMTARDKERGFHFWLNCELIVYGGTAPDATVTMLGKELNLRPDGTFSARFSLPDGIIDIPVFATSGDRLETREISPTVTRRTYVSSKLLIPDEEMAND</sequence>
<gene>
    <name evidence="2" type="ORF">MNBD_NITROSPINAE01-1338</name>
</gene>
<dbReference type="InterPro" id="IPR032585">
    <property type="entry name" value="DUF4912"/>
</dbReference>